<dbReference type="Proteomes" id="UP001597641">
    <property type="component" value="Unassembled WGS sequence"/>
</dbReference>
<dbReference type="PANTHER" id="PTHR33495:SF14">
    <property type="entry name" value="ANTI-SIGMA FACTOR ANTAGONIST"/>
    <property type="match status" value="1"/>
</dbReference>
<dbReference type="InterPro" id="IPR002645">
    <property type="entry name" value="STAS_dom"/>
</dbReference>
<dbReference type="EMBL" id="JBHUOX010000002">
    <property type="protein sequence ID" value="MFD2999395.1"/>
    <property type="molecule type" value="Genomic_DNA"/>
</dbReference>
<comment type="caution">
    <text evidence="2">The sequence shown here is derived from an EMBL/GenBank/DDBJ whole genome shotgun (WGS) entry which is preliminary data.</text>
</comment>
<evidence type="ECO:0000313" key="2">
    <source>
        <dbReference type="EMBL" id="MFD2999395.1"/>
    </source>
</evidence>
<protein>
    <submittedName>
        <fullName evidence="2">STAS domain-containing protein</fullName>
    </submittedName>
</protein>
<evidence type="ECO:0000313" key="3">
    <source>
        <dbReference type="Proteomes" id="UP001597641"/>
    </source>
</evidence>
<dbReference type="SUPFAM" id="SSF52091">
    <property type="entry name" value="SpoIIaa-like"/>
    <property type="match status" value="1"/>
</dbReference>
<sequence length="114" mass="12884">MALLAQQVQDCHFITASGRLDADDCRQLKQIISNATAKQVRHVLVDCERINHVTTEALRIVLSMTTHAEVTGINLLFHHVNTKFQEIIDKTGLDSVLHIVLSLKEAYQYCKQNT</sequence>
<dbReference type="PANTHER" id="PTHR33495">
    <property type="entry name" value="ANTI-SIGMA FACTOR ANTAGONIST TM_1081-RELATED-RELATED"/>
    <property type="match status" value="1"/>
</dbReference>
<accession>A0ABW6BQ45</accession>
<evidence type="ECO:0000259" key="1">
    <source>
        <dbReference type="PROSITE" id="PS50801"/>
    </source>
</evidence>
<gene>
    <name evidence="2" type="ORF">ACFS7Z_03400</name>
</gene>
<dbReference type="InterPro" id="IPR036513">
    <property type="entry name" value="STAS_dom_sf"/>
</dbReference>
<dbReference type="InterPro" id="IPR058548">
    <property type="entry name" value="MlaB-like_STAS"/>
</dbReference>
<dbReference type="Gene3D" id="3.30.750.24">
    <property type="entry name" value="STAS domain"/>
    <property type="match status" value="1"/>
</dbReference>
<reference evidence="3" key="1">
    <citation type="journal article" date="2019" name="Int. J. Syst. Evol. Microbiol.">
        <title>The Global Catalogue of Microorganisms (GCM) 10K type strain sequencing project: providing services to taxonomists for standard genome sequencing and annotation.</title>
        <authorList>
            <consortium name="The Broad Institute Genomics Platform"/>
            <consortium name="The Broad Institute Genome Sequencing Center for Infectious Disease"/>
            <person name="Wu L."/>
            <person name="Ma J."/>
        </authorList>
    </citation>
    <scope>NUCLEOTIDE SEQUENCE [LARGE SCALE GENOMIC DNA]</scope>
    <source>
        <strain evidence="3">KCTC 23984</strain>
    </source>
</reference>
<dbReference type="RefSeq" id="WP_377480927.1">
    <property type="nucleotide sequence ID" value="NZ_JBHUOX010000002.1"/>
</dbReference>
<dbReference type="Pfam" id="PF13466">
    <property type="entry name" value="STAS_2"/>
    <property type="match status" value="1"/>
</dbReference>
<organism evidence="2 3">
    <name type="scientific">Pontibacter toksunensis</name>
    <dbReference type="NCBI Taxonomy" id="1332631"/>
    <lineage>
        <taxon>Bacteria</taxon>
        <taxon>Pseudomonadati</taxon>
        <taxon>Bacteroidota</taxon>
        <taxon>Cytophagia</taxon>
        <taxon>Cytophagales</taxon>
        <taxon>Hymenobacteraceae</taxon>
        <taxon>Pontibacter</taxon>
    </lineage>
</organism>
<proteinExistence type="predicted"/>
<name>A0ABW6BQ45_9BACT</name>
<dbReference type="PROSITE" id="PS50801">
    <property type="entry name" value="STAS"/>
    <property type="match status" value="1"/>
</dbReference>
<feature type="domain" description="STAS" evidence="1">
    <location>
        <begin position="1"/>
        <end position="110"/>
    </location>
</feature>
<dbReference type="CDD" id="cd07043">
    <property type="entry name" value="STAS_anti-anti-sigma_factors"/>
    <property type="match status" value="1"/>
</dbReference>
<keyword evidence="3" id="KW-1185">Reference proteome</keyword>